<name>A0A450T0P7_9GAMM</name>
<proteinExistence type="predicted"/>
<dbReference type="Pfam" id="PF11906">
    <property type="entry name" value="DUF3426"/>
    <property type="match status" value="1"/>
</dbReference>
<accession>A0A450T0P7</accession>
<organism evidence="2">
    <name type="scientific">Candidatus Kentrum sp. DK</name>
    <dbReference type="NCBI Taxonomy" id="2126562"/>
    <lineage>
        <taxon>Bacteria</taxon>
        <taxon>Pseudomonadati</taxon>
        <taxon>Pseudomonadota</taxon>
        <taxon>Gammaproteobacteria</taxon>
        <taxon>Candidatus Kentrum</taxon>
    </lineage>
</organism>
<keyword evidence="1" id="KW-0472">Membrane</keyword>
<dbReference type="AlphaFoldDB" id="A0A450T0P7"/>
<dbReference type="InterPro" id="IPR021834">
    <property type="entry name" value="DUF3426"/>
</dbReference>
<reference evidence="2" key="1">
    <citation type="submission" date="2019-02" db="EMBL/GenBank/DDBJ databases">
        <authorList>
            <person name="Gruber-Vodicka R. H."/>
            <person name="Seah K. B. B."/>
        </authorList>
    </citation>
    <scope>NUCLEOTIDE SEQUENCE</scope>
    <source>
        <strain evidence="2">BECK_DK47</strain>
    </source>
</reference>
<keyword evidence="1" id="KW-0812">Transmembrane</keyword>
<evidence type="ECO:0000256" key="1">
    <source>
        <dbReference type="SAM" id="Phobius"/>
    </source>
</evidence>
<keyword evidence="1" id="KW-1133">Transmembrane helix</keyword>
<protein>
    <recommendedName>
        <fullName evidence="3">DUF3426 domain-containing protein</fullName>
    </recommendedName>
</protein>
<evidence type="ECO:0000313" key="2">
    <source>
        <dbReference type="EMBL" id="VFJ60079.1"/>
    </source>
</evidence>
<gene>
    <name evidence="2" type="ORF">BECKDK2373B_GA0170837_108912</name>
</gene>
<dbReference type="EMBL" id="CAADEX010000089">
    <property type="protein sequence ID" value="VFJ60079.1"/>
    <property type="molecule type" value="Genomic_DNA"/>
</dbReference>
<sequence>MNSPFLTPRSNNHESGLPAREETLPWILRQEMASPEAGGNEHMASQLMFAVGVFFFLLLLLGQYTWFHSFEISQRFPDTRPWVEAFCRGTGCEIPMQRDPARIRITDREVRIHPDYESALLISVRFVNMLPQAQPFPLMQFALFNVNGEMIAARVFRPEEYLDEETNITVGMGAGKPVQAVLGLLTQEEAAVSFEFTFL</sequence>
<evidence type="ECO:0008006" key="3">
    <source>
        <dbReference type="Google" id="ProtNLM"/>
    </source>
</evidence>
<feature type="transmembrane region" description="Helical" evidence="1">
    <location>
        <begin position="47"/>
        <end position="67"/>
    </location>
</feature>